<dbReference type="PROSITE" id="PS51257">
    <property type="entry name" value="PROKAR_LIPOPROTEIN"/>
    <property type="match status" value="1"/>
</dbReference>
<sequence>MKSSVTILLVVALTLGGCGRLRESRLNPFNWFGRSTEQTATQTVAPAVPDDGRILVAQVTDMEVARQPGGAIIRATGLPPTQGFWDAALVAENSGFPVDGVMTYRFVVAEPIPPARVSTPQSREVSAAAYISNIKLEGVRQIVVLGSQNSRSSRR</sequence>
<proteinExistence type="predicted"/>
<dbReference type="EMBL" id="OMOQ01000001">
    <property type="protein sequence ID" value="SPH18115.1"/>
    <property type="molecule type" value="Genomic_DNA"/>
</dbReference>
<organism evidence="1 2">
    <name type="scientific">Albidovulum aquaemixtae</name>
    <dbReference type="NCBI Taxonomy" id="1542388"/>
    <lineage>
        <taxon>Bacteria</taxon>
        <taxon>Pseudomonadati</taxon>
        <taxon>Pseudomonadota</taxon>
        <taxon>Alphaproteobacteria</taxon>
        <taxon>Rhodobacterales</taxon>
        <taxon>Paracoccaceae</taxon>
        <taxon>Albidovulum</taxon>
    </lineage>
</organism>
<gene>
    <name evidence="1" type="ORF">DEA8626_01645</name>
</gene>
<evidence type="ECO:0000313" key="1">
    <source>
        <dbReference type="EMBL" id="SPH18115.1"/>
    </source>
</evidence>
<accession>A0A2R8B665</accession>
<dbReference type="AlphaFoldDB" id="A0A2R8B665"/>
<keyword evidence="2" id="KW-1185">Reference proteome</keyword>
<name>A0A2R8B665_9RHOB</name>
<dbReference type="RefSeq" id="WP_108852486.1">
    <property type="nucleotide sequence ID" value="NZ_OMOQ01000001.1"/>
</dbReference>
<protein>
    <recommendedName>
        <fullName evidence="3">Lipoprotein</fullName>
    </recommendedName>
</protein>
<dbReference type="Proteomes" id="UP000244924">
    <property type="component" value="Unassembled WGS sequence"/>
</dbReference>
<evidence type="ECO:0000313" key="2">
    <source>
        <dbReference type="Proteomes" id="UP000244924"/>
    </source>
</evidence>
<reference evidence="1 2" key="1">
    <citation type="submission" date="2018-03" db="EMBL/GenBank/DDBJ databases">
        <authorList>
            <person name="Keele B.F."/>
        </authorList>
    </citation>
    <scope>NUCLEOTIDE SEQUENCE [LARGE SCALE GENOMIC DNA]</scope>
    <source>
        <strain evidence="1 2">CECT 8626</strain>
    </source>
</reference>
<dbReference type="OrthoDB" id="7773807at2"/>
<evidence type="ECO:0008006" key="3">
    <source>
        <dbReference type="Google" id="ProtNLM"/>
    </source>
</evidence>